<protein>
    <submittedName>
        <fullName evidence="2">Uncharacterized protein</fullName>
    </submittedName>
</protein>
<evidence type="ECO:0000313" key="2">
    <source>
        <dbReference type="WBParaSite" id="PDA_v2.g16028.t1"/>
    </source>
</evidence>
<dbReference type="AlphaFoldDB" id="A0A914PD10"/>
<keyword evidence="1" id="KW-1185">Reference proteome</keyword>
<accession>A0A914PD10</accession>
<sequence>MFITAEFYDKLCPSYKKVIKELDDCIVKLQSDSIEDDDTEELQQKVFEKFCANYLMPKEYWVLYEKYVTKNFDKDNIR</sequence>
<organism evidence="1 2">
    <name type="scientific">Panagrolaimus davidi</name>
    <dbReference type="NCBI Taxonomy" id="227884"/>
    <lineage>
        <taxon>Eukaryota</taxon>
        <taxon>Metazoa</taxon>
        <taxon>Ecdysozoa</taxon>
        <taxon>Nematoda</taxon>
        <taxon>Chromadorea</taxon>
        <taxon>Rhabditida</taxon>
        <taxon>Tylenchina</taxon>
        <taxon>Panagrolaimomorpha</taxon>
        <taxon>Panagrolaimoidea</taxon>
        <taxon>Panagrolaimidae</taxon>
        <taxon>Panagrolaimus</taxon>
    </lineage>
</organism>
<proteinExistence type="predicted"/>
<name>A0A914PD10_9BILA</name>
<evidence type="ECO:0000313" key="1">
    <source>
        <dbReference type="Proteomes" id="UP000887578"/>
    </source>
</evidence>
<reference evidence="2" key="1">
    <citation type="submission" date="2022-11" db="UniProtKB">
        <authorList>
            <consortium name="WormBaseParasite"/>
        </authorList>
    </citation>
    <scope>IDENTIFICATION</scope>
</reference>
<dbReference type="Proteomes" id="UP000887578">
    <property type="component" value="Unplaced"/>
</dbReference>
<dbReference type="WBParaSite" id="PDA_v2.g16028.t1">
    <property type="protein sequence ID" value="PDA_v2.g16028.t1"/>
    <property type="gene ID" value="PDA_v2.g16028"/>
</dbReference>